<protein>
    <recommendedName>
        <fullName evidence="6">Resolvase/invertase-type recombinase catalytic domain-containing protein</fullName>
    </recommendedName>
</protein>
<dbReference type="PANTHER" id="PTHR30461:SF26">
    <property type="entry name" value="RESOLVASE HOMOLOG YNEB"/>
    <property type="match status" value="1"/>
</dbReference>
<feature type="domain" description="Resolvase/invertase-type recombinase catalytic" evidence="6">
    <location>
        <begin position="2"/>
        <end position="137"/>
    </location>
</feature>
<dbReference type="Gene3D" id="1.10.10.60">
    <property type="entry name" value="Homeodomain-like"/>
    <property type="match status" value="1"/>
</dbReference>
<name>A0ABX5GTB8_9GAMM</name>
<dbReference type="InterPro" id="IPR036162">
    <property type="entry name" value="Resolvase-like_N_sf"/>
</dbReference>
<dbReference type="Gene3D" id="6.10.250.10">
    <property type="match status" value="1"/>
</dbReference>
<comment type="caution">
    <text evidence="7">The sequence shown here is derived from an EMBL/GenBank/DDBJ whole genome shotgun (WGS) entry which is preliminary data.</text>
</comment>
<feature type="active site" description="O-(5'-phospho-DNA)-serine intermediate" evidence="5">
    <location>
        <position position="10"/>
    </location>
</feature>
<evidence type="ECO:0000256" key="4">
    <source>
        <dbReference type="ARBA" id="ARBA00023172"/>
    </source>
</evidence>
<gene>
    <name evidence="7" type="ORF">C9J52_09455</name>
</gene>
<dbReference type="InterPro" id="IPR006119">
    <property type="entry name" value="Resolv_N"/>
</dbReference>
<dbReference type="SUPFAM" id="SSF53041">
    <property type="entry name" value="Resolvase-like"/>
    <property type="match status" value="1"/>
</dbReference>
<dbReference type="RefSeq" id="WP_107180428.1">
    <property type="nucleotide sequence ID" value="NZ_PYOP01000012.1"/>
</dbReference>
<keyword evidence="2" id="KW-0229">DNA integration</keyword>
<dbReference type="Proteomes" id="UP000241190">
    <property type="component" value="Unassembled WGS sequence"/>
</dbReference>
<organism evidence="7 8">
    <name type="scientific">Photobacterium iliopiscarium</name>
    <dbReference type="NCBI Taxonomy" id="56192"/>
    <lineage>
        <taxon>Bacteria</taxon>
        <taxon>Pseudomonadati</taxon>
        <taxon>Pseudomonadota</taxon>
        <taxon>Gammaproteobacteria</taxon>
        <taxon>Vibrionales</taxon>
        <taxon>Vibrionaceae</taxon>
        <taxon>Photobacterium</taxon>
    </lineage>
</organism>
<evidence type="ECO:0000313" key="8">
    <source>
        <dbReference type="Proteomes" id="UP000241190"/>
    </source>
</evidence>
<keyword evidence="4" id="KW-0233">DNA recombination</keyword>
<evidence type="ECO:0000256" key="2">
    <source>
        <dbReference type="ARBA" id="ARBA00022908"/>
    </source>
</evidence>
<dbReference type="PROSITE" id="PS51736">
    <property type="entry name" value="RECOMBINASES_3"/>
    <property type="match status" value="1"/>
</dbReference>
<sequence>MRKFGYARVSTSQQSLEVQKKALLKEGVKSNRIFSDVGSRANLDREGLNLLRIKVEEGDLVLVTRLDRLGSDTVEMIKLIKEFSKLGIYIRFIKEGLSTEGTMGKMVVTILSAVADAERERILERTNEGRIDAMAKGIKFGRKRSIDRTRLIQLHNDGMGATNIANKLEIGRSTVYKIINEEIGTKTK</sequence>
<dbReference type="InterPro" id="IPR006118">
    <property type="entry name" value="Recombinase_CS"/>
</dbReference>
<dbReference type="PANTHER" id="PTHR30461">
    <property type="entry name" value="DNA-INVERTASE FROM LAMBDOID PROPHAGE"/>
    <property type="match status" value="1"/>
</dbReference>
<evidence type="ECO:0000256" key="5">
    <source>
        <dbReference type="PROSITE-ProRule" id="PRU10137"/>
    </source>
</evidence>
<evidence type="ECO:0000256" key="3">
    <source>
        <dbReference type="ARBA" id="ARBA00023125"/>
    </source>
</evidence>
<comment type="similarity">
    <text evidence="1">Belongs to the site-specific recombinase resolvase family.</text>
</comment>
<dbReference type="InterPro" id="IPR009057">
    <property type="entry name" value="Homeodomain-like_sf"/>
</dbReference>
<dbReference type="Pfam" id="PF02796">
    <property type="entry name" value="HTH_7"/>
    <property type="match status" value="1"/>
</dbReference>
<dbReference type="EMBL" id="PYOP01000012">
    <property type="protein sequence ID" value="PSW96644.1"/>
    <property type="molecule type" value="Genomic_DNA"/>
</dbReference>
<dbReference type="Gene3D" id="3.40.50.1390">
    <property type="entry name" value="Resolvase, N-terminal catalytic domain"/>
    <property type="match status" value="1"/>
</dbReference>
<dbReference type="Pfam" id="PF00239">
    <property type="entry name" value="Resolvase"/>
    <property type="match status" value="1"/>
</dbReference>
<dbReference type="InterPro" id="IPR006120">
    <property type="entry name" value="Resolvase_HTH_dom"/>
</dbReference>
<reference evidence="7 8" key="1">
    <citation type="submission" date="2018-03" db="EMBL/GenBank/DDBJ databases">
        <title>Whole genome sequencing of Histamine producing bacteria.</title>
        <authorList>
            <person name="Butler K."/>
        </authorList>
    </citation>
    <scope>NUCLEOTIDE SEQUENCE [LARGE SCALE GENOMIC DNA]</scope>
    <source>
        <strain evidence="7 8">ATCC 51761</strain>
    </source>
</reference>
<evidence type="ECO:0000259" key="6">
    <source>
        <dbReference type="PROSITE" id="PS51736"/>
    </source>
</evidence>
<keyword evidence="8" id="KW-1185">Reference proteome</keyword>
<dbReference type="InterPro" id="IPR050639">
    <property type="entry name" value="SSR_resolvase"/>
</dbReference>
<dbReference type="PROSITE" id="PS00398">
    <property type="entry name" value="RECOMBINASES_2"/>
    <property type="match status" value="1"/>
</dbReference>
<dbReference type="SMART" id="SM00857">
    <property type="entry name" value="Resolvase"/>
    <property type="match status" value="1"/>
</dbReference>
<keyword evidence="3" id="KW-0238">DNA-binding</keyword>
<proteinExistence type="inferred from homology"/>
<dbReference type="CDD" id="cd03768">
    <property type="entry name" value="SR_ResInv"/>
    <property type="match status" value="1"/>
</dbReference>
<dbReference type="PROSITE" id="PS00397">
    <property type="entry name" value="RECOMBINASES_1"/>
    <property type="match status" value="1"/>
</dbReference>
<dbReference type="SUPFAM" id="SSF46689">
    <property type="entry name" value="Homeodomain-like"/>
    <property type="match status" value="1"/>
</dbReference>
<accession>A0ABX5GTB8</accession>
<evidence type="ECO:0000313" key="7">
    <source>
        <dbReference type="EMBL" id="PSW96644.1"/>
    </source>
</evidence>
<evidence type="ECO:0000256" key="1">
    <source>
        <dbReference type="ARBA" id="ARBA00009913"/>
    </source>
</evidence>